<keyword evidence="2" id="KW-0812">Transmembrane</keyword>
<evidence type="ECO:0000256" key="1">
    <source>
        <dbReference type="SAM" id="MobiDB-lite"/>
    </source>
</evidence>
<feature type="domain" description="DUF6536" evidence="3">
    <location>
        <begin position="122"/>
        <end position="278"/>
    </location>
</feature>
<feature type="transmembrane region" description="Helical" evidence="2">
    <location>
        <begin position="128"/>
        <end position="151"/>
    </location>
</feature>
<feature type="transmembrane region" description="Helical" evidence="2">
    <location>
        <begin position="239"/>
        <end position="256"/>
    </location>
</feature>
<keyword evidence="2" id="KW-1133">Transmembrane helix</keyword>
<feature type="compositionally biased region" description="Basic and acidic residues" evidence="1">
    <location>
        <begin position="95"/>
        <end position="114"/>
    </location>
</feature>
<dbReference type="Proteomes" id="UP001216150">
    <property type="component" value="Unassembled WGS sequence"/>
</dbReference>
<dbReference type="PANTHER" id="PTHR35395">
    <property type="entry name" value="DUF6536 DOMAIN-CONTAINING PROTEIN"/>
    <property type="match status" value="1"/>
</dbReference>
<keyword evidence="2" id="KW-0472">Membrane</keyword>
<comment type="caution">
    <text evidence="4">The sequence shown here is derived from an EMBL/GenBank/DDBJ whole genome shotgun (WGS) entry which is preliminary data.</text>
</comment>
<feature type="region of interest" description="Disordered" evidence="1">
    <location>
        <begin position="92"/>
        <end position="114"/>
    </location>
</feature>
<gene>
    <name evidence="4" type="ORF">N7450_007917</name>
</gene>
<evidence type="ECO:0000256" key="2">
    <source>
        <dbReference type="SAM" id="Phobius"/>
    </source>
</evidence>
<evidence type="ECO:0000259" key="3">
    <source>
        <dbReference type="Pfam" id="PF20163"/>
    </source>
</evidence>
<dbReference type="AlphaFoldDB" id="A0AAD6GRH0"/>
<reference evidence="4 5" key="1">
    <citation type="journal article" date="2023" name="IMA Fungus">
        <title>Comparative genomic study of the Penicillium genus elucidates a diverse pangenome and 15 lateral gene transfer events.</title>
        <authorList>
            <person name="Petersen C."/>
            <person name="Sorensen T."/>
            <person name="Nielsen M.R."/>
            <person name="Sondergaard T.E."/>
            <person name="Sorensen J.L."/>
            <person name="Fitzpatrick D.A."/>
            <person name="Frisvad J.C."/>
            <person name="Nielsen K.L."/>
        </authorList>
    </citation>
    <scope>NUCLEOTIDE SEQUENCE [LARGE SCALE GENOMIC DNA]</scope>
    <source>
        <strain evidence="4 5">IBT 29057</strain>
    </source>
</reference>
<evidence type="ECO:0000313" key="5">
    <source>
        <dbReference type="Proteomes" id="UP001216150"/>
    </source>
</evidence>
<dbReference type="InterPro" id="IPR046623">
    <property type="entry name" value="DUF6536"/>
</dbReference>
<feature type="transmembrane region" description="Helical" evidence="2">
    <location>
        <begin position="697"/>
        <end position="719"/>
    </location>
</feature>
<organism evidence="4 5">
    <name type="scientific">Penicillium hetheringtonii</name>
    <dbReference type="NCBI Taxonomy" id="911720"/>
    <lineage>
        <taxon>Eukaryota</taxon>
        <taxon>Fungi</taxon>
        <taxon>Dikarya</taxon>
        <taxon>Ascomycota</taxon>
        <taxon>Pezizomycotina</taxon>
        <taxon>Eurotiomycetes</taxon>
        <taxon>Eurotiomycetidae</taxon>
        <taxon>Eurotiales</taxon>
        <taxon>Aspergillaceae</taxon>
        <taxon>Penicillium</taxon>
    </lineage>
</organism>
<evidence type="ECO:0000313" key="4">
    <source>
        <dbReference type="EMBL" id="KAJ5579050.1"/>
    </source>
</evidence>
<name>A0AAD6GRH0_9EURO</name>
<proteinExistence type="predicted"/>
<keyword evidence="5" id="KW-1185">Reference proteome</keyword>
<sequence length="838" mass="92411">MDTLSIRQIWNHAASFFSRKHYQGVSRNGSEDDQVELTAEANENAPSLRSRSSAFSLASSLTSTFRYHPTFGKNSIKKNPSLNEDVTFLELNPRSPDESERENAKSDLEQSHPDDLERDKRWIDGVYMCAKAASIVFLLNLIFIGVSAGLASRFPENSGFGSSAVIYRGGCGVTKRWDTALHLIINVLSTCILAASNYCMQTLVAPTREEVDAHHAMWKWLDIGSASVKNLFAIERYRLVLWLILMITATPFHLMYNSIVFESLSTNEFGIVVGPKDLNSSNINDVATPALKKCFSCPAPYDGDYAFTSSLRWTDFANEIANGNYDRIPLSECKKKSMTTATGVRGIVALASNLTVSQGGDSAFRMTDVDNTDIQSSNDYFQGDKLPSIPFSNLTGAKGANANCYGSRDIVTRYVPMDGGGFEEVSMRNTEMIPIEECLVIKADEHCQLLYSPPICLTIMLAAFAKVTAMFLAAHIGRSRSPPLLTIGDAVASFMKNQDPTTKGLCWISGSDVRKGCWVKVNKAGFQAVLQNDQSGPITYRRFKRGLSGVEQQVGGVGLQPFSCKSPLCFLCIIIGCYLFSISLRGGLYGDQQWFSAETFKNWFSSDVDLSDENIIGGDIFGLSMLASVVVANIPQLAITISYYCYNAVLTSMLAASEYNSYGANRKSLRVTWPVKGSQQRSTYYLSVPYKYGVPVLILYMLLHYLVSQSIFYILLIAYNPQDVMDTGTTISSLGYSSMPIFLSILVGTIMVLLLIVLAFRRFKSNMPIPESSSVAISAACHLPKGEDGNVAVLEKLKWGETPVPAAWIVDTFDDEQKRHCSFSSLEVQKPSLMSLYA</sequence>
<dbReference type="EMBL" id="JAQJAC010000007">
    <property type="protein sequence ID" value="KAJ5579050.1"/>
    <property type="molecule type" value="Genomic_DNA"/>
</dbReference>
<feature type="transmembrane region" description="Helical" evidence="2">
    <location>
        <begin position="739"/>
        <end position="760"/>
    </location>
</feature>
<feature type="transmembrane region" description="Helical" evidence="2">
    <location>
        <begin position="180"/>
        <end position="200"/>
    </location>
</feature>
<dbReference type="Pfam" id="PF20163">
    <property type="entry name" value="DUF6536"/>
    <property type="match status" value="1"/>
</dbReference>
<protein>
    <recommendedName>
        <fullName evidence="3">DUF6536 domain-containing protein</fullName>
    </recommendedName>
</protein>
<accession>A0AAD6GRH0</accession>
<dbReference type="PANTHER" id="PTHR35395:SF1">
    <property type="entry name" value="DUF6536 DOMAIN-CONTAINING PROTEIN"/>
    <property type="match status" value="1"/>
</dbReference>
<feature type="transmembrane region" description="Helical" evidence="2">
    <location>
        <begin position="568"/>
        <end position="588"/>
    </location>
</feature>